<dbReference type="InterPro" id="IPR004090">
    <property type="entry name" value="Chemotax_Me-accpt_rcpt"/>
</dbReference>
<evidence type="ECO:0000259" key="12">
    <source>
        <dbReference type="PROSITE" id="PS50111"/>
    </source>
</evidence>
<evidence type="ECO:0000256" key="4">
    <source>
        <dbReference type="ARBA" id="ARBA00022692"/>
    </source>
</evidence>
<dbReference type="Gene3D" id="1.10.287.950">
    <property type="entry name" value="Methyl-accepting chemotaxis protein"/>
    <property type="match status" value="1"/>
</dbReference>
<evidence type="ECO:0000256" key="8">
    <source>
        <dbReference type="ARBA" id="ARBA00029447"/>
    </source>
</evidence>
<dbReference type="PROSITE" id="PS50111">
    <property type="entry name" value="CHEMOTAXIS_TRANSDUC_2"/>
    <property type="match status" value="1"/>
</dbReference>
<dbReference type="SUPFAM" id="SSF103190">
    <property type="entry name" value="Sensory domain-like"/>
    <property type="match status" value="1"/>
</dbReference>
<comment type="similarity">
    <text evidence="8">Belongs to the methyl-accepting chemotaxis (MCP) protein family.</text>
</comment>
<comment type="subcellular location">
    <subcellularLocation>
        <location evidence="1">Cell membrane</location>
        <topology evidence="1">Multi-pass membrane protein</topology>
    </subcellularLocation>
</comment>
<keyword evidence="5 11" id="KW-1133">Transmembrane helix</keyword>
<dbReference type="SUPFAM" id="SSF58104">
    <property type="entry name" value="Methyl-accepting chemotaxis protein (MCP) signaling domain"/>
    <property type="match status" value="1"/>
</dbReference>
<dbReference type="InterPro" id="IPR033479">
    <property type="entry name" value="dCache_1"/>
</dbReference>
<evidence type="ECO:0000256" key="10">
    <source>
        <dbReference type="SAM" id="MobiDB-lite"/>
    </source>
</evidence>
<feature type="region of interest" description="Disordered" evidence="10">
    <location>
        <begin position="652"/>
        <end position="671"/>
    </location>
</feature>
<dbReference type="RefSeq" id="WP_053431024.1">
    <property type="nucleotide sequence ID" value="NZ_CP040441.1"/>
</dbReference>
<dbReference type="EMBL" id="LILD01000001">
    <property type="protein sequence ID" value="KOO38903.1"/>
    <property type="molecule type" value="Genomic_DNA"/>
</dbReference>
<dbReference type="PATRIC" id="fig|136160.3.peg.2035"/>
<dbReference type="GO" id="GO:0007165">
    <property type="term" value="P:signal transduction"/>
    <property type="evidence" value="ECO:0007669"/>
    <property type="project" value="UniProtKB-KW"/>
</dbReference>
<dbReference type="GeneID" id="87597816"/>
<evidence type="ECO:0000256" key="3">
    <source>
        <dbReference type="ARBA" id="ARBA00022500"/>
    </source>
</evidence>
<dbReference type="SMART" id="SM00283">
    <property type="entry name" value="MA"/>
    <property type="match status" value="1"/>
</dbReference>
<evidence type="ECO:0000256" key="11">
    <source>
        <dbReference type="SAM" id="Phobius"/>
    </source>
</evidence>
<dbReference type="InterPro" id="IPR029151">
    <property type="entry name" value="Sensor-like_sf"/>
</dbReference>
<feature type="domain" description="Methyl-accepting transducer" evidence="12">
    <location>
        <begin position="379"/>
        <end position="636"/>
    </location>
</feature>
<evidence type="ECO:0000256" key="5">
    <source>
        <dbReference type="ARBA" id="ARBA00022989"/>
    </source>
</evidence>
<feature type="compositionally biased region" description="Polar residues" evidence="10">
    <location>
        <begin position="655"/>
        <end position="671"/>
    </location>
</feature>
<dbReference type="InterPro" id="IPR004089">
    <property type="entry name" value="MCPsignal_dom"/>
</dbReference>
<dbReference type="Pfam" id="PF00672">
    <property type="entry name" value="HAMP"/>
    <property type="match status" value="1"/>
</dbReference>
<dbReference type="PANTHER" id="PTHR32089">
    <property type="entry name" value="METHYL-ACCEPTING CHEMOTAXIS PROTEIN MCPB"/>
    <property type="match status" value="1"/>
</dbReference>
<feature type="domain" description="HAMP" evidence="13">
    <location>
        <begin position="308"/>
        <end position="360"/>
    </location>
</feature>
<dbReference type="Pfam" id="PF02743">
    <property type="entry name" value="dCache_1"/>
    <property type="match status" value="1"/>
</dbReference>
<proteinExistence type="inferred from homology"/>
<evidence type="ECO:0000256" key="7">
    <source>
        <dbReference type="ARBA" id="ARBA00023224"/>
    </source>
</evidence>
<dbReference type="InterPro" id="IPR003660">
    <property type="entry name" value="HAMP_dom"/>
</dbReference>
<keyword evidence="7 9" id="KW-0807">Transducer</keyword>
<protein>
    <recommendedName>
        <fullName evidence="15">Methyl-accepting chemotaxis protein</fullName>
    </recommendedName>
</protein>
<dbReference type="CDD" id="cd06225">
    <property type="entry name" value="HAMP"/>
    <property type="match status" value="1"/>
</dbReference>
<evidence type="ECO:0000256" key="2">
    <source>
        <dbReference type="ARBA" id="ARBA00022475"/>
    </source>
</evidence>
<dbReference type="SMART" id="SM00304">
    <property type="entry name" value="HAMP"/>
    <property type="match status" value="1"/>
</dbReference>
<name>A0A0M0KKI3_ALKHA</name>
<dbReference type="CDD" id="cd12912">
    <property type="entry name" value="PDC2_MCP_like"/>
    <property type="match status" value="1"/>
</dbReference>
<accession>A0A0M0KKI3</accession>
<keyword evidence="4 11" id="KW-0812">Transmembrane</keyword>
<keyword evidence="2" id="KW-1003">Cell membrane</keyword>
<evidence type="ECO:0000259" key="13">
    <source>
        <dbReference type="PROSITE" id="PS50885"/>
    </source>
</evidence>
<comment type="caution">
    <text evidence="14">The sequence shown here is derived from an EMBL/GenBank/DDBJ whole genome shotgun (WGS) entry which is preliminary data.</text>
</comment>
<dbReference type="AlphaFoldDB" id="A0A0M0KKI3"/>
<evidence type="ECO:0000313" key="14">
    <source>
        <dbReference type="EMBL" id="KOO38903.1"/>
    </source>
</evidence>
<feature type="transmembrane region" description="Helical" evidence="11">
    <location>
        <begin position="287"/>
        <end position="307"/>
    </location>
</feature>
<dbReference type="Pfam" id="PF00015">
    <property type="entry name" value="MCPsignal"/>
    <property type="match status" value="1"/>
</dbReference>
<dbReference type="CDD" id="cd12913">
    <property type="entry name" value="PDC1_MCP_like"/>
    <property type="match status" value="1"/>
</dbReference>
<organism evidence="14">
    <name type="scientific">Halalkalibacterium halodurans</name>
    <name type="common">Bacillus halodurans</name>
    <dbReference type="NCBI Taxonomy" id="86665"/>
    <lineage>
        <taxon>Bacteria</taxon>
        <taxon>Bacillati</taxon>
        <taxon>Bacillota</taxon>
        <taxon>Bacilli</taxon>
        <taxon>Bacillales</taxon>
        <taxon>Bacillaceae</taxon>
        <taxon>Halalkalibacterium (ex Joshi et al. 2022)</taxon>
    </lineage>
</organism>
<dbReference type="PRINTS" id="PR00260">
    <property type="entry name" value="CHEMTRNSDUCR"/>
</dbReference>
<dbReference type="Gene3D" id="1.10.8.500">
    <property type="entry name" value="HAMP domain in histidine kinase"/>
    <property type="match status" value="1"/>
</dbReference>
<gene>
    <name evidence="14" type="ORF">AMD02_08490</name>
</gene>
<dbReference type="GO" id="GO:0005886">
    <property type="term" value="C:plasma membrane"/>
    <property type="evidence" value="ECO:0007669"/>
    <property type="project" value="UniProtKB-SubCell"/>
</dbReference>
<feature type="transmembrane region" description="Helical" evidence="11">
    <location>
        <begin position="12"/>
        <end position="31"/>
    </location>
</feature>
<dbReference type="GO" id="GO:0006935">
    <property type="term" value="P:chemotaxis"/>
    <property type="evidence" value="ECO:0007669"/>
    <property type="project" value="UniProtKB-KW"/>
</dbReference>
<dbReference type="GO" id="GO:0004888">
    <property type="term" value="F:transmembrane signaling receptor activity"/>
    <property type="evidence" value="ECO:0007669"/>
    <property type="project" value="InterPro"/>
</dbReference>
<evidence type="ECO:0008006" key="15">
    <source>
        <dbReference type="Google" id="ProtNLM"/>
    </source>
</evidence>
<keyword evidence="6 11" id="KW-0472">Membrane</keyword>
<dbReference type="Gene3D" id="3.30.450.20">
    <property type="entry name" value="PAS domain"/>
    <property type="match status" value="2"/>
</dbReference>
<evidence type="ECO:0000256" key="9">
    <source>
        <dbReference type="PROSITE-ProRule" id="PRU00284"/>
    </source>
</evidence>
<reference evidence="14" key="1">
    <citation type="submission" date="2015-08" db="EMBL/GenBank/DDBJ databases">
        <title>Complete DNA Sequence of Pseudomonas syringae pv. actinidiae, the Causal Agent of Kiwifruit Canker Disease.</title>
        <authorList>
            <person name="Rikkerink E.H.A."/>
            <person name="Fineran P.C."/>
        </authorList>
    </citation>
    <scope>NUCLEOTIDE SEQUENCE</scope>
    <source>
        <strain evidence="14">DSM 13666</strain>
    </source>
</reference>
<evidence type="ECO:0000256" key="6">
    <source>
        <dbReference type="ARBA" id="ARBA00023136"/>
    </source>
</evidence>
<keyword evidence="3" id="KW-0145">Chemotaxis</keyword>
<dbReference type="PANTHER" id="PTHR32089:SF112">
    <property type="entry name" value="LYSOZYME-LIKE PROTEIN-RELATED"/>
    <property type="match status" value="1"/>
</dbReference>
<sequence length="671" mass="73704">MFKQSIQKKLTVLFSMTLLMVLMAVSLITYMQMSRSIERQVENEAVTVLQEVSRYTERYIQEHVHQLQLLANDPRTLTYVNEQIDAGSSDVSGEVLGQLAGYGQLHPNIQLSYVATEGRTIETVPTVDLPDDFDPTTRPWYELAMASPTEVVWTSPYVSIEDGEIVMTVAKAILDERGQAQGVAGIDMTLNDFSDILGSIEMNYDGAIFLFDREGTAIVHPTLLGETVTEDELYGQVIQATSDSENGRTDGESTILFFQTVPLTGWIVGMEFERDNMLKDVNTVRNGIILVSVIALIVGMMIVILVARSITKPISRLGTHVGTVASGDLTVDVRAAGNDEVGQLTESFKEMLVQLRGIITTVKGSTAHVQEAADHLTAISEETIASSEEIALAVRDVAIGSTTQVEHLDEAKRQIDQLARQMEQMSLSMTEVGSLSNETRLAGQSGSEKVQHLKTKTLEANTVFDQMEDGLLKLSDHIMEINEVIHTINHLSEQTNLLALNASIEAARAGEHGKGFAVVANEVRRLAEQSSHETVRVGDTITGIVNRSKQVIVDMKQARSILSEQSDSVDETENTFLHMASLIKQMNETLASVQEDFGTLAEQNSQFVKRIEAVVEVAEQAAATSEEVNASTDEQVTALQRITEAAEQLQEASHELNQSVRQFQTESESNS</sequence>
<dbReference type="PROSITE" id="PS50885">
    <property type="entry name" value="HAMP"/>
    <property type="match status" value="1"/>
</dbReference>
<evidence type="ECO:0000256" key="1">
    <source>
        <dbReference type="ARBA" id="ARBA00004651"/>
    </source>
</evidence>